<dbReference type="EMBL" id="CAJNOK010005332">
    <property type="protein sequence ID" value="CAF0968889.1"/>
    <property type="molecule type" value="Genomic_DNA"/>
</dbReference>
<dbReference type="Proteomes" id="UP000677228">
    <property type="component" value="Unassembled WGS sequence"/>
</dbReference>
<sequence length="188" mass="21831">MEPTIEIPINRTTKSHLKLKREAFLKVQGHISDTISCTSKDVMELMNNIRSILLRPKVFDFDDPHALSDTDYRNTVRLSKGYILSVLSPLLSDSKNNYASIITHSLLNNYDILKRLEVRRVIVVDRGFPDAVSVMEKLGFFVVMPSFWNRRKQLSTPEANKSRCFLVTDYEHRRNEFLNVMKAWLKNG</sequence>
<protein>
    <submittedName>
        <fullName evidence="1">Uncharacterized protein</fullName>
    </submittedName>
</protein>
<name>A0A8S2DT42_9BILA</name>
<evidence type="ECO:0000313" key="2">
    <source>
        <dbReference type="EMBL" id="CAF3740492.1"/>
    </source>
</evidence>
<dbReference type="AlphaFoldDB" id="A0A8S2DT42"/>
<gene>
    <name evidence="1" type="ORF">OVA965_LOCUS12994</name>
    <name evidence="2" type="ORF">TMI583_LOCUS12997</name>
</gene>
<accession>A0A8S2DT42</accession>
<dbReference type="Proteomes" id="UP000682733">
    <property type="component" value="Unassembled WGS sequence"/>
</dbReference>
<reference evidence="1" key="1">
    <citation type="submission" date="2021-02" db="EMBL/GenBank/DDBJ databases">
        <authorList>
            <person name="Nowell W R."/>
        </authorList>
    </citation>
    <scope>NUCLEOTIDE SEQUENCE</scope>
</reference>
<proteinExistence type="predicted"/>
<evidence type="ECO:0000313" key="3">
    <source>
        <dbReference type="Proteomes" id="UP000677228"/>
    </source>
</evidence>
<comment type="caution">
    <text evidence="1">The sequence shown here is derived from an EMBL/GenBank/DDBJ whole genome shotgun (WGS) entry which is preliminary data.</text>
</comment>
<organism evidence="1 3">
    <name type="scientific">Didymodactylos carnosus</name>
    <dbReference type="NCBI Taxonomy" id="1234261"/>
    <lineage>
        <taxon>Eukaryota</taxon>
        <taxon>Metazoa</taxon>
        <taxon>Spiralia</taxon>
        <taxon>Gnathifera</taxon>
        <taxon>Rotifera</taxon>
        <taxon>Eurotatoria</taxon>
        <taxon>Bdelloidea</taxon>
        <taxon>Philodinida</taxon>
        <taxon>Philodinidae</taxon>
        <taxon>Didymodactylos</taxon>
    </lineage>
</organism>
<dbReference type="EMBL" id="CAJOBA010005337">
    <property type="protein sequence ID" value="CAF3740492.1"/>
    <property type="molecule type" value="Genomic_DNA"/>
</dbReference>
<evidence type="ECO:0000313" key="1">
    <source>
        <dbReference type="EMBL" id="CAF0968889.1"/>
    </source>
</evidence>